<dbReference type="AlphaFoldDB" id="A0A6V7PHJ2"/>
<organism evidence="1">
    <name type="scientific">Ananas comosus var. bracteatus</name>
    <name type="common">red pineapple</name>
    <dbReference type="NCBI Taxonomy" id="296719"/>
    <lineage>
        <taxon>Eukaryota</taxon>
        <taxon>Viridiplantae</taxon>
        <taxon>Streptophyta</taxon>
        <taxon>Embryophyta</taxon>
        <taxon>Tracheophyta</taxon>
        <taxon>Spermatophyta</taxon>
        <taxon>Magnoliopsida</taxon>
        <taxon>Liliopsida</taxon>
        <taxon>Poales</taxon>
        <taxon>Bromeliaceae</taxon>
        <taxon>Bromelioideae</taxon>
        <taxon>Ananas</taxon>
    </lineage>
</organism>
<accession>A0A6V7PHJ2</accession>
<sequence length="115" mass="12987">MKLKTLQFFVNASDTFSFGWNSCFFGNAMQADQLTNWGLYPLFSPRGFGDSPPPLAIDDAQSCSFARKPHDDDVEVGILSERRRVCYCRACGDERRACSSFLQAPLTLPRLRIQI</sequence>
<gene>
    <name evidence="1" type="ORF">CB5_LOCUS13543</name>
</gene>
<proteinExistence type="predicted"/>
<evidence type="ECO:0000313" key="1">
    <source>
        <dbReference type="EMBL" id="CAD1830332.1"/>
    </source>
</evidence>
<protein>
    <submittedName>
        <fullName evidence="1">Uncharacterized protein</fullName>
    </submittedName>
</protein>
<dbReference type="EMBL" id="LR862148">
    <property type="protein sequence ID" value="CAD1830332.1"/>
    <property type="molecule type" value="Genomic_DNA"/>
</dbReference>
<reference evidence="1" key="1">
    <citation type="submission" date="2020-07" db="EMBL/GenBank/DDBJ databases">
        <authorList>
            <person name="Lin J."/>
        </authorList>
    </citation>
    <scope>NUCLEOTIDE SEQUENCE</scope>
</reference>
<name>A0A6V7PHJ2_ANACO</name>